<name>E1Z7W0_CHLVA</name>
<sequence length="201" mass="22032">MGSQALTNASKLAILNANYMAKRLEQHYPVLFRGANGTCAHEFILDIRPITDATGVEAEDIAKRLMDYGFHAPTMSWPVAGTLMIEPTESESKAELDRFCEAMISIRHEIAAVEAGKADPKNNVLKHAPHSPDVVLADTWDRPYTRELAAYPAPWVRQAKFWPTTSRVDNVYGDRHLVLRLPEVAPAGAAAADEPAEAVAA</sequence>
<protein>
    <recommendedName>
        <fullName evidence="2">Glycine dehydrogenase C-terminal domain-containing protein</fullName>
    </recommendedName>
</protein>
<dbReference type="GO" id="GO:0005960">
    <property type="term" value="C:glycine cleavage complex"/>
    <property type="evidence" value="ECO:0007669"/>
    <property type="project" value="TreeGrafter"/>
</dbReference>
<reference evidence="3 4" key="1">
    <citation type="journal article" date="2010" name="Plant Cell">
        <title>The Chlorella variabilis NC64A genome reveals adaptation to photosymbiosis, coevolution with viruses, and cryptic sex.</title>
        <authorList>
            <person name="Blanc G."/>
            <person name="Duncan G."/>
            <person name="Agarkova I."/>
            <person name="Borodovsky M."/>
            <person name="Gurnon J."/>
            <person name="Kuo A."/>
            <person name="Lindquist E."/>
            <person name="Lucas S."/>
            <person name="Pangilinan J."/>
            <person name="Polle J."/>
            <person name="Salamov A."/>
            <person name="Terry A."/>
            <person name="Yamada T."/>
            <person name="Dunigan D.D."/>
            <person name="Grigoriev I.V."/>
            <person name="Claverie J.M."/>
            <person name="Van Etten J.L."/>
        </authorList>
    </citation>
    <scope>NUCLEOTIDE SEQUENCE [LARGE SCALE GENOMIC DNA]</scope>
    <source>
        <strain evidence="3 4">NC64A</strain>
    </source>
</reference>
<dbReference type="FunFam" id="3.90.1150.10:FF:000007">
    <property type="entry name" value="Glycine dehydrogenase (decarboxylating), mitochondrial"/>
    <property type="match status" value="1"/>
</dbReference>
<dbReference type="eggNOG" id="KOG2040">
    <property type="taxonomic scope" value="Eukaryota"/>
</dbReference>
<dbReference type="InterPro" id="IPR015424">
    <property type="entry name" value="PyrdxlP-dep_Trfase"/>
</dbReference>
<dbReference type="InterPro" id="IPR049316">
    <property type="entry name" value="GDC-P_C"/>
</dbReference>
<keyword evidence="1" id="KW-0663">Pyridoxal phosphate</keyword>
<dbReference type="GO" id="GO:0030170">
    <property type="term" value="F:pyridoxal phosphate binding"/>
    <property type="evidence" value="ECO:0007669"/>
    <property type="project" value="TreeGrafter"/>
</dbReference>
<evidence type="ECO:0000313" key="4">
    <source>
        <dbReference type="Proteomes" id="UP000008141"/>
    </source>
</evidence>
<keyword evidence="4" id="KW-1185">Reference proteome</keyword>
<dbReference type="KEGG" id="cvr:CHLNCDRAFT_34381"/>
<dbReference type="PANTHER" id="PTHR11773:SF1">
    <property type="entry name" value="GLYCINE DEHYDROGENASE (DECARBOXYLATING), MITOCHONDRIAL"/>
    <property type="match status" value="1"/>
</dbReference>
<evidence type="ECO:0000256" key="1">
    <source>
        <dbReference type="ARBA" id="ARBA00022898"/>
    </source>
</evidence>
<dbReference type="Gene3D" id="3.90.1150.10">
    <property type="entry name" value="Aspartate Aminotransferase, domain 1"/>
    <property type="match status" value="1"/>
</dbReference>
<dbReference type="STRING" id="554065.E1Z7W0"/>
<dbReference type="GO" id="GO:0009941">
    <property type="term" value="C:chloroplast envelope"/>
    <property type="evidence" value="ECO:0007669"/>
    <property type="project" value="TreeGrafter"/>
</dbReference>
<dbReference type="SUPFAM" id="SSF53383">
    <property type="entry name" value="PLP-dependent transferases"/>
    <property type="match status" value="1"/>
</dbReference>
<proteinExistence type="predicted"/>
<dbReference type="GO" id="GO:0005739">
    <property type="term" value="C:mitochondrion"/>
    <property type="evidence" value="ECO:0007669"/>
    <property type="project" value="TreeGrafter"/>
</dbReference>
<feature type="domain" description="Glycine dehydrogenase C-terminal" evidence="2">
    <location>
        <begin position="9"/>
        <end position="130"/>
    </location>
</feature>
<dbReference type="Pfam" id="PF21478">
    <property type="entry name" value="GcvP2_C"/>
    <property type="match status" value="1"/>
</dbReference>
<evidence type="ECO:0000313" key="3">
    <source>
        <dbReference type="EMBL" id="EFN57987.1"/>
    </source>
</evidence>
<dbReference type="InParanoid" id="E1Z7W0"/>
<evidence type="ECO:0000259" key="2">
    <source>
        <dbReference type="Pfam" id="PF21478"/>
    </source>
</evidence>
<dbReference type="EMBL" id="GL433838">
    <property type="protein sequence ID" value="EFN57987.1"/>
    <property type="molecule type" value="Genomic_DNA"/>
</dbReference>
<dbReference type="GO" id="GO:0016594">
    <property type="term" value="F:glycine binding"/>
    <property type="evidence" value="ECO:0007669"/>
    <property type="project" value="TreeGrafter"/>
</dbReference>
<dbReference type="PANTHER" id="PTHR11773">
    <property type="entry name" value="GLYCINE DEHYDROGENASE, DECARBOXYLATING"/>
    <property type="match status" value="1"/>
</dbReference>
<gene>
    <name evidence="3" type="ORF">CHLNCDRAFT_34381</name>
</gene>
<dbReference type="GO" id="GO:0004375">
    <property type="term" value="F:glycine dehydrogenase (decarboxylating) activity"/>
    <property type="evidence" value="ECO:0007669"/>
    <property type="project" value="InterPro"/>
</dbReference>
<dbReference type="AlphaFoldDB" id="E1Z7W0"/>
<dbReference type="GeneID" id="17357365"/>
<dbReference type="OMA" id="HAPIMLW"/>
<accession>E1Z7W0</accession>
<dbReference type="GO" id="GO:0048046">
    <property type="term" value="C:apoplast"/>
    <property type="evidence" value="ECO:0007669"/>
    <property type="project" value="TreeGrafter"/>
</dbReference>
<dbReference type="OrthoDB" id="6537869at2759"/>
<organism evidence="4">
    <name type="scientific">Chlorella variabilis</name>
    <name type="common">Green alga</name>
    <dbReference type="NCBI Taxonomy" id="554065"/>
    <lineage>
        <taxon>Eukaryota</taxon>
        <taxon>Viridiplantae</taxon>
        <taxon>Chlorophyta</taxon>
        <taxon>core chlorophytes</taxon>
        <taxon>Trebouxiophyceae</taxon>
        <taxon>Chlorellales</taxon>
        <taxon>Chlorellaceae</taxon>
        <taxon>Chlorella clade</taxon>
        <taxon>Chlorella</taxon>
    </lineage>
</organism>
<dbReference type="RefSeq" id="XP_005850089.1">
    <property type="nucleotide sequence ID" value="XM_005850027.1"/>
</dbReference>
<dbReference type="GO" id="GO:0019464">
    <property type="term" value="P:glycine decarboxylation via glycine cleavage system"/>
    <property type="evidence" value="ECO:0007669"/>
    <property type="project" value="TreeGrafter"/>
</dbReference>
<dbReference type="InterPro" id="IPR015422">
    <property type="entry name" value="PyrdxlP-dep_Trfase_small"/>
</dbReference>
<dbReference type="Proteomes" id="UP000008141">
    <property type="component" value="Unassembled WGS sequence"/>
</dbReference>
<dbReference type="InterPro" id="IPR020581">
    <property type="entry name" value="GDC_P"/>
</dbReference>